<name>H8ZFP4_NEMA1</name>
<sequence>MHRRIYHLILYALLYGQISFELFLISMQTNKSFEELFNFVENAPSVMSAANLFTDEDWSLGWQDNPEGYDIKSEFDMLTELHKRL</sequence>
<gene>
    <name evidence="2" type="ORF">NERG_02415</name>
    <name evidence="3" type="ORF">NESG_00463</name>
</gene>
<protein>
    <submittedName>
        <fullName evidence="2">Uncharacterized protein</fullName>
    </submittedName>
</protein>
<dbReference type="EMBL" id="JH604640">
    <property type="protein sequence ID" value="EHY64605.1"/>
    <property type="molecule type" value="Genomic_DNA"/>
</dbReference>
<evidence type="ECO:0000256" key="1">
    <source>
        <dbReference type="SAM" id="Phobius"/>
    </source>
</evidence>
<dbReference type="HOGENOM" id="CLU_2513150_0_0_1"/>
<organism evidence="2">
    <name type="scientific">Nematocida ausubeli (strain ATCC PRA-371 / ERTm2)</name>
    <name type="common">Nematode killer fungus</name>
    <dbReference type="NCBI Taxonomy" id="1913371"/>
    <lineage>
        <taxon>Eukaryota</taxon>
        <taxon>Fungi</taxon>
        <taxon>Fungi incertae sedis</taxon>
        <taxon>Microsporidia</taxon>
        <taxon>Nematocida</taxon>
    </lineage>
</organism>
<keyword evidence="4" id="KW-1185">Reference proteome</keyword>
<dbReference type="AlphaFoldDB" id="H8ZFP4"/>
<accession>A0A086J5G7</accession>
<keyword evidence="1" id="KW-0812">Transmembrane</keyword>
<reference evidence="2" key="1">
    <citation type="submission" date="2011-03" db="EMBL/GenBank/DDBJ databases">
        <title>The Genome Sequence of Nematocida sp1 strain ERTm2.</title>
        <authorList>
            <consortium name="The Broad Institute Genome Sequencing Platform"/>
            <consortium name="The Broad Institute Genome Sequencing Center for Infectious Disease"/>
            <person name="Cuomo C."/>
            <person name="Troemel E."/>
            <person name="Young S.K."/>
            <person name="Zeng Q."/>
            <person name="Gargeya S."/>
            <person name="Fitzgerald M."/>
            <person name="Haas B."/>
            <person name="Abouelleil A."/>
            <person name="Alvarado L."/>
            <person name="Arachchi H.M."/>
            <person name="Berlin A."/>
            <person name="Brown A."/>
            <person name="Chapman S.B."/>
            <person name="Chen Z."/>
            <person name="Dunbar C."/>
            <person name="Freedman E."/>
            <person name="Gearin G."/>
            <person name="Gellesch M."/>
            <person name="Goldberg J."/>
            <person name="Griggs A."/>
            <person name="Gujja S."/>
            <person name="Heilman E.R."/>
            <person name="Heiman D."/>
            <person name="Howarth C."/>
            <person name="Larson L."/>
            <person name="Lui A."/>
            <person name="MacDonald P.J.P."/>
            <person name="Mehta T."/>
            <person name="Montmayeur A."/>
            <person name="Murphy C."/>
            <person name="Neiman D."/>
            <person name="Pearson M."/>
            <person name="Priest M."/>
            <person name="Roberts A."/>
            <person name="Saif S."/>
            <person name="Shea T."/>
            <person name="Shenoy N."/>
            <person name="Sisk P."/>
            <person name="Stolte C."/>
            <person name="Sykes S."/>
            <person name="White J."/>
            <person name="Yandava C."/>
            <person name="Wortman J."/>
            <person name="Nusbaum C."/>
            <person name="Birren B."/>
        </authorList>
    </citation>
    <scope>NUCLEOTIDE SEQUENCE</scope>
    <source>
        <strain evidence="2">ERTm2</strain>
    </source>
</reference>
<reference evidence="3" key="2">
    <citation type="submission" date="2012-10" db="EMBL/GenBank/DDBJ databases">
        <authorList>
            <consortium name="The Broad Institute Genome Sequencing Platform"/>
            <consortium name="The Broad Institute Genome Sequencing Center for Infectious Disease"/>
            <person name="Cuomo C."/>
            <person name="Troemel E."/>
            <person name="Walker B."/>
            <person name="Young S.K."/>
            <person name="Zeng Q."/>
            <person name="Gargeya S."/>
            <person name="Fitzgerald M."/>
            <person name="Haas B."/>
            <person name="Abouelleil A."/>
            <person name="Alvarado L."/>
            <person name="Arachchi H.M."/>
            <person name="Berlin A.M."/>
            <person name="Chapman S.B."/>
            <person name="Goldberg J."/>
            <person name="Griggs A."/>
            <person name="Gujja S."/>
            <person name="Hansen M."/>
            <person name="Howarth C."/>
            <person name="Imamovic A."/>
            <person name="Larimer J."/>
            <person name="McCowan C."/>
            <person name="Murphy C."/>
            <person name="Neiman D."/>
            <person name="Pearson M."/>
            <person name="Priest M."/>
            <person name="Roberts A."/>
            <person name="Saif S."/>
            <person name="Shea T."/>
            <person name="Sisk P."/>
            <person name="Sykes S."/>
            <person name="Wortman J."/>
            <person name="Nusbaum C."/>
            <person name="Birren B."/>
        </authorList>
    </citation>
    <scope>NUCLEOTIDE SEQUENCE</scope>
    <source>
        <strain evidence="3">ERTm6</strain>
    </source>
</reference>
<evidence type="ECO:0000313" key="3">
    <source>
        <dbReference type="EMBL" id="KFG27385.1"/>
    </source>
</evidence>
<keyword evidence="1" id="KW-1133">Transmembrane helix</keyword>
<evidence type="ECO:0000313" key="4">
    <source>
        <dbReference type="Proteomes" id="UP000054524"/>
    </source>
</evidence>
<feature type="transmembrane region" description="Helical" evidence="1">
    <location>
        <begin position="6"/>
        <end position="25"/>
    </location>
</feature>
<dbReference type="Proteomes" id="UP000054524">
    <property type="component" value="Unassembled WGS sequence"/>
</dbReference>
<reference evidence="3 4" key="3">
    <citation type="journal article" date="2014" name="Genome Announc.">
        <title>Genome Sequence of the Microsporidian Species Nematocida sp1 Strain ERTm6 (ATCC PRA-372).</title>
        <authorList>
            <person name="Bakowski M.A."/>
            <person name="Priest M."/>
            <person name="Young S."/>
            <person name="Cuomo C.A."/>
            <person name="Troemel E.R."/>
        </authorList>
    </citation>
    <scope>NUCLEOTIDE SEQUENCE [LARGE SCALE GENOMIC DNA]</scope>
    <source>
        <strain evidence="3 4">ERTm6</strain>
    </source>
</reference>
<keyword evidence="1" id="KW-0472">Membrane</keyword>
<accession>H8ZFP4</accession>
<proteinExistence type="predicted"/>
<dbReference type="Proteomes" id="UP000005622">
    <property type="component" value="Unassembled WGS sequence"/>
</dbReference>
<evidence type="ECO:0000313" key="2">
    <source>
        <dbReference type="EMBL" id="EHY64605.1"/>
    </source>
</evidence>
<dbReference type="EMBL" id="AKIJ01000001">
    <property type="protein sequence ID" value="KFG27385.1"/>
    <property type="molecule type" value="Genomic_DNA"/>
</dbReference>